<keyword evidence="7" id="KW-1185">Reference proteome</keyword>
<gene>
    <name evidence="6" type="ORF">SAMN05444714_2019</name>
</gene>
<dbReference type="InterPro" id="IPR034646">
    <property type="entry name" value="ADCK3_dom"/>
</dbReference>
<accession>A0A1I6MLP6</accession>
<dbReference type="CDD" id="cd13970">
    <property type="entry name" value="ABC1_ADCK3"/>
    <property type="match status" value="1"/>
</dbReference>
<dbReference type="InterPro" id="IPR011009">
    <property type="entry name" value="Kinase-like_dom_sf"/>
</dbReference>
<sequence length="440" mass="48490">MSETEKFGRAVAVPRHRAWRAARLGGMALGVATNVAAGRARGLISGEPANLRDLIVTPANIGRVTNELARMRGAAMKLGQLVSMDAGDILPPELAQIMARLRAEADFMPPSQLKKVLTAAWGSDWLKGFKSFNVRPIAAASIGQVHRATLRDGRDVAIKVQYPGVAASIDSDVANVASLIRLSGLLPRGFEIDRYVEEARLQLHEETDYLREADHLRTFKGLLGRSERYELPDVYDDLTVPSVLTMSFVESDPLEAAERCDQATRNQIASDVVDLALRELFEFGIVQTDPNFANFRYNADSGKLVLLDFGATRRPNEETIETYRQLIRAGLEDDSDALYGVSQKLGVWGADSAPAHVAQLMQMMRLVFGAINENPQFDFNDRTLQQTLNREGMALAEAGFVPPPVSADVLFIQRKLAGVFLIAANLKATLPVRDMIYRRI</sequence>
<dbReference type="SUPFAM" id="SSF56112">
    <property type="entry name" value="Protein kinase-like (PK-like)"/>
    <property type="match status" value="1"/>
</dbReference>
<evidence type="ECO:0000256" key="4">
    <source>
        <dbReference type="ARBA" id="ARBA00022840"/>
    </source>
</evidence>
<dbReference type="PANTHER" id="PTHR43851:SF3">
    <property type="entry name" value="COENZYME Q8"/>
    <property type="match status" value="1"/>
</dbReference>
<reference evidence="6 7" key="1">
    <citation type="submission" date="2016-10" db="EMBL/GenBank/DDBJ databases">
        <authorList>
            <person name="de Groot N.N."/>
        </authorList>
    </citation>
    <scope>NUCLEOTIDE SEQUENCE [LARGE SCALE GENOMIC DNA]</scope>
    <source>
        <strain evidence="6 7">DSM 29433</strain>
    </source>
</reference>
<dbReference type="GO" id="GO:0006744">
    <property type="term" value="P:ubiquinone biosynthetic process"/>
    <property type="evidence" value="ECO:0007669"/>
    <property type="project" value="TreeGrafter"/>
</dbReference>
<organism evidence="6 7">
    <name type="scientific">Yoonia litorea</name>
    <dbReference type="NCBI Taxonomy" id="1123755"/>
    <lineage>
        <taxon>Bacteria</taxon>
        <taxon>Pseudomonadati</taxon>
        <taxon>Pseudomonadota</taxon>
        <taxon>Alphaproteobacteria</taxon>
        <taxon>Rhodobacterales</taxon>
        <taxon>Paracoccaceae</taxon>
        <taxon>Yoonia</taxon>
    </lineage>
</organism>
<dbReference type="PANTHER" id="PTHR43851">
    <property type="match status" value="1"/>
</dbReference>
<keyword evidence="4" id="KW-0067">ATP-binding</keyword>
<keyword evidence="6" id="KW-0830">Ubiquinone</keyword>
<evidence type="ECO:0000256" key="3">
    <source>
        <dbReference type="ARBA" id="ARBA00022741"/>
    </source>
</evidence>
<dbReference type="AlphaFoldDB" id="A0A1I6MLP6"/>
<dbReference type="Pfam" id="PF03109">
    <property type="entry name" value="ABC1"/>
    <property type="match status" value="1"/>
</dbReference>
<dbReference type="OrthoDB" id="9795390at2"/>
<keyword evidence="2" id="KW-0808">Transferase</keyword>
<name>A0A1I6MLP6_9RHOB</name>
<proteinExistence type="inferred from homology"/>
<dbReference type="STRING" id="1123755.SAMN05444714_2019"/>
<dbReference type="RefSeq" id="WP_090207152.1">
    <property type="nucleotide sequence ID" value="NZ_FOZM01000001.1"/>
</dbReference>
<evidence type="ECO:0000256" key="2">
    <source>
        <dbReference type="ARBA" id="ARBA00022679"/>
    </source>
</evidence>
<evidence type="ECO:0000259" key="5">
    <source>
        <dbReference type="Pfam" id="PF03109"/>
    </source>
</evidence>
<keyword evidence="3" id="KW-0547">Nucleotide-binding</keyword>
<protein>
    <submittedName>
        <fullName evidence="6">Predicted unusual protein kinase regulating ubiquinone biosynthesis, AarF/ABC1/UbiB family</fullName>
    </submittedName>
</protein>
<dbReference type="EMBL" id="FOZM01000001">
    <property type="protein sequence ID" value="SFS16620.1"/>
    <property type="molecule type" value="Genomic_DNA"/>
</dbReference>
<evidence type="ECO:0000256" key="1">
    <source>
        <dbReference type="ARBA" id="ARBA00009670"/>
    </source>
</evidence>
<dbReference type="GO" id="GO:0005524">
    <property type="term" value="F:ATP binding"/>
    <property type="evidence" value="ECO:0007669"/>
    <property type="project" value="UniProtKB-KW"/>
</dbReference>
<dbReference type="Proteomes" id="UP000198926">
    <property type="component" value="Unassembled WGS sequence"/>
</dbReference>
<evidence type="ECO:0000313" key="7">
    <source>
        <dbReference type="Proteomes" id="UP000198926"/>
    </source>
</evidence>
<evidence type="ECO:0000313" key="6">
    <source>
        <dbReference type="EMBL" id="SFS16620.1"/>
    </source>
</evidence>
<keyword evidence="6" id="KW-0418">Kinase</keyword>
<dbReference type="InterPro" id="IPR004147">
    <property type="entry name" value="ABC1_dom"/>
</dbReference>
<comment type="similarity">
    <text evidence="1">Belongs to the protein kinase superfamily. ADCK protein kinase family.</text>
</comment>
<dbReference type="GO" id="GO:0016301">
    <property type="term" value="F:kinase activity"/>
    <property type="evidence" value="ECO:0007669"/>
    <property type="project" value="UniProtKB-KW"/>
</dbReference>
<dbReference type="InterPro" id="IPR051409">
    <property type="entry name" value="Atypical_kinase_ADCK"/>
</dbReference>
<feature type="domain" description="ABC1 atypical kinase-like" evidence="5">
    <location>
        <begin position="101"/>
        <end position="338"/>
    </location>
</feature>